<dbReference type="PROSITE" id="PS00498">
    <property type="entry name" value="TYROSINASE_2"/>
    <property type="match status" value="1"/>
</dbReference>
<dbReference type="PRINTS" id="PR00092">
    <property type="entry name" value="TYROSINASE"/>
</dbReference>
<evidence type="ECO:0000256" key="4">
    <source>
        <dbReference type="SAM" id="SignalP"/>
    </source>
</evidence>
<dbReference type="PROSITE" id="PS00497">
    <property type="entry name" value="TYROSINASE_1"/>
    <property type="match status" value="1"/>
</dbReference>
<feature type="region of interest" description="Disordered" evidence="3">
    <location>
        <begin position="261"/>
        <end position="280"/>
    </location>
</feature>
<dbReference type="EMBL" id="JANBVN010000031">
    <property type="protein sequence ID" value="KAJ9160802.1"/>
    <property type="molecule type" value="Genomic_DNA"/>
</dbReference>
<keyword evidence="8" id="KW-1185">Reference proteome</keyword>
<dbReference type="InterPro" id="IPR050316">
    <property type="entry name" value="Tyrosinase/Hemocyanin"/>
</dbReference>
<evidence type="ECO:0000259" key="6">
    <source>
        <dbReference type="PROSITE" id="PS00498"/>
    </source>
</evidence>
<evidence type="ECO:0000313" key="8">
    <source>
        <dbReference type="Proteomes" id="UP001174691"/>
    </source>
</evidence>
<feature type="chain" id="PRO_5041238565" evidence="4">
    <location>
        <begin position="25"/>
        <end position="402"/>
    </location>
</feature>
<accession>A0AA38VRT5</accession>
<keyword evidence="4" id="KW-0732">Signal</keyword>
<evidence type="ECO:0000256" key="1">
    <source>
        <dbReference type="ARBA" id="ARBA00022723"/>
    </source>
</evidence>
<gene>
    <name evidence="7" type="ORF">NKR19_g2905</name>
</gene>
<evidence type="ECO:0000256" key="2">
    <source>
        <dbReference type="ARBA" id="ARBA00023002"/>
    </source>
</evidence>
<dbReference type="Proteomes" id="UP001174691">
    <property type="component" value="Unassembled WGS sequence"/>
</dbReference>
<dbReference type="Pfam" id="PF00264">
    <property type="entry name" value="Tyrosinase"/>
    <property type="match status" value="1"/>
</dbReference>
<reference evidence="7" key="1">
    <citation type="submission" date="2022-07" db="EMBL/GenBank/DDBJ databases">
        <title>Fungi with potential for degradation of polypropylene.</title>
        <authorList>
            <person name="Gostincar C."/>
        </authorList>
    </citation>
    <scope>NUCLEOTIDE SEQUENCE</scope>
    <source>
        <strain evidence="7">EXF-13287</strain>
    </source>
</reference>
<organism evidence="7 8">
    <name type="scientific">Coniochaeta hoffmannii</name>
    <dbReference type="NCBI Taxonomy" id="91930"/>
    <lineage>
        <taxon>Eukaryota</taxon>
        <taxon>Fungi</taxon>
        <taxon>Dikarya</taxon>
        <taxon>Ascomycota</taxon>
        <taxon>Pezizomycotina</taxon>
        <taxon>Sordariomycetes</taxon>
        <taxon>Sordariomycetidae</taxon>
        <taxon>Coniochaetales</taxon>
        <taxon>Coniochaetaceae</taxon>
        <taxon>Coniochaeta</taxon>
    </lineage>
</organism>
<protein>
    <submittedName>
        <fullName evidence="7">Di-copper centre-containing protein</fullName>
    </submittedName>
</protein>
<proteinExistence type="predicted"/>
<dbReference type="GO" id="GO:0046872">
    <property type="term" value="F:metal ion binding"/>
    <property type="evidence" value="ECO:0007669"/>
    <property type="project" value="UniProtKB-KW"/>
</dbReference>
<evidence type="ECO:0000259" key="5">
    <source>
        <dbReference type="PROSITE" id="PS00497"/>
    </source>
</evidence>
<dbReference type="PANTHER" id="PTHR11474">
    <property type="entry name" value="TYROSINASE FAMILY MEMBER"/>
    <property type="match status" value="1"/>
</dbReference>
<sequence length="402" mass="42843">MVYIAWKATVALLLLSASTTSVTGYTPASTAGTDALAALATGKLALYYAQQYKLGNHTSCTLDNVAVRREWSTLSASARKAYTTAVLCLMSKPSLNDPLTVPGAKSRFDDFVAVHINQTLSIHGTANFLSWHRFFTWTYEQALRSECSYAGYQPYWNWGKSALEPIHSPYFDGTDTSMGGNGEYEAHNCTPALPTGLNCIPPGEGGGCVTTGPFKDMTVNMGPIAPTLAEPEVVPAASLYAYNPRCLKRDISPWVSSRWTTDRNSSDLITGSGSGSGSGSGDIVAFQTAMQGDFANGVYGVHTGGHFTIGGDPGGDLFTSPGDPAFYLHHAQIDRTWFIWQNLDPGRRTRAIGGSIAFLDPTARNGTLEDVIDLGVNAEAITIGEVMSTVGLGGGPLCYVYV</sequence>
<keyword evidence="2" id="KW-0560">Oxidoreductase</keyword>
<dbReference type="GO" id="GO:0016491">
    <property type="term" value="F:oxidoreductase activity"/>
    <property type="evidence" value="ECO:0007669"/>
    <property type="project" value="UniProtKB-KW"/>
</dbReference>
<dbReference type="InterPro" id="IPR002227">
    <property type="entry name" value="Tyrosinase_Cu-bd"/>
</dbReference>
<comment type="caution">
    <text evidence="7">The sequence shown here is derived from an EMBL/GenBank/DDBJ whole genome shotgun (WGS) entry which is preliminary data.</text>
</comment>
<feature type="domain" description="Tyrosinase copper-binding" evidence="6">
    <location>
        <begin position="323"/>
        <end position="334"/>
    </location>
</feature>
<dbReference type="SUPFAM" id="SSF48056">
    <property type="entry name" value="Di-copper centre-containing domain"/>
    <property type="match status" value="1"/>
</dbReference>
<dbReference type="Gene3D" id="1.10.1280.10">
    <property type="entry name" value="Di-copper center containing domain from catechol oxidase"/>
    <property type="match status" value="1"/>
</dbReference>
<evidence type="ECO:0000256" key="3">
    <source>
        <dbReference type="SAM" id="MobiDB-lite"/>
    </source>
</evidence>
<name>A0AA38VRT5_9PEZI</name>
<feature type="domain" description="Tyrosinase copper-binding" evidence="5">
    <location>
        <begin position="123"/>
        <end position="140"/>
    </location>
</feature>
<dbReference type="InterPro" id="IPR008922">
    <property type="entry name" value="Di-copper_centre_dom_sf"/>
</dbReference>
<dbReference type="PANTHER" id="PTHR11474:SF125">
    <property type="entry name" value="N-ACETYL-6-HYDROXYTRYPTOPHAN OXIDASE IVOB-RELATED"/>
    <property type="match status" value="1"/>
</dbReference>
<dbReference type="AlphaFoldDB" id="A0AA38VRT5"/>
<evidence type="ECO:0000313" key="7">
    <source>
        <dbReference type="EMBL" id="KAJ9160802.1"/>
    </source>
</evidence>
<keyword evidence="1" id="KW-0479">Metal-binding</keyword>
<feature type="signal peptide" evidence="4">
    <location>
        <begin position="1"/>
        <end position="24"/>
    </location>
</feature>